<dbReference type="AlphaFoldDB" id="A0A518DZW6"/>
<keyword evidence="3" id="KW-1185">Reference proteome</keyword>
<dbReference type="RefSeq" id="WP_145056147.1">
    <property type="nucleotide sequence ID" value="NZ_CP036433.1"/>
</dbReference>
<keyword evidence="1" id="KW-0812">Transmembrane</keyword>
<feature type="transmembrane region" description="Helical" evidence="1">
    <location>
        <begin position="62"/>
        <end position="82"/>
    </location>
</feature>
<dbReference type="Proteomes" id="UP000317648">
    <property type="component" value="Chromosome"/>
</dbReference>
<accession>A0A518DZW6</accession>
<gene>
    <name evidence="2" type="ORF">Pla8534_52110</name>
</gene>
<reference evidence="2 3" key="1">
    <citation type="submission" date="2019-02" db="EMBL/GenBank/DDBJ databases">
        <title>Deep-cultivation of Planctomycetes and their phenomic and genomic characterization uncovers novel biology.</title>
        <authorList>
            <person name="Wiegand S."/>
            <person name="Jogler M."/>
            <person name="Boedeker C."/>
            <person name="Pinto D."/>
            <person name="Vollmers J."/>
            <person name="Rivas-Marin E."/>
            <person name="Kohn T."/>
            <person name="Peeters S.H."/>
            <person name="Heuer A."/>
            <person name="Rast P."/>
            <person name="Oberbeckmann S."/>
            <person name="Bunk B."/>
            <person name="Jeske O."/>
            <person name="Meyerdierks A."/>
            <person name="Storesund J.E."/>
            <person name="Kallscheuer N."/>
            <person name="Luecker S."/>
            <person name="Lage O.M."/>
            <person name="Pohl T."/>
            <person name="Merkel B.J."/>
            <person name="Hornburger P."/>
            <person name="Mueller R.-W."/>
            <person name="Bruemmer F."/>
            <person name="Labrenz M."/>
            <person name="Spormann A.M."/>
            <person name="Op den Camp H."/>
            <person name="Overmann J."/>
            <person name="Amann R."/>
            <person name="Jetten M.S.M."/>
            <person name="Mascher T."/>
            <person name="Medema M.H."/>
            <person name="Devos D.P."/>
            <person name="Kaster A.-K."/>
            <person name="Ovreas L."/>
            <person name="Rohde M."/>
            <person name="Galperin M.Y."/>
            <person name="Jogler C."/>
        </authorList>
    </citation>
    <scope>NUCLEOTIDE SEQUENCE [LARGE SCALE GENOMIC DNA]</scope>
    <source>
        <strain evidence="2 3">Pla85_3_4</strain>
    </source>
</reference>
<protein>
    <recommendedName>
        <fullName evidence="4">DUF883 domain-containing protein</fullName>
    </recommendedName>
</protein>
<organism evidence="2 3">
    <name type="scientific">Lignipirellula cremea</name>
    <dbReference type="NCBI Taxonomy" id="2528010"/>
    <lineage>
        <taxon>Bacteria</taxon>
        <taxon>Pseudomonadati</taxon>
        <taxon>Planctomycetota</taxon>
        <taxon>Planctomycetia</taxon>
        <taxon>Pirellulales</taxon>
        <taxon>Pirellulaceae</taxon>
        <taxon>Lignipirellula</taxon>
    </lineage>
</organism>
<evidence type="ECO:0000313" key="2">
    <source>
        <dbReference type="EMBL" id="QDU97365.1"/>
    </source>
</evidence>
<sequence>MDTERSINQLRSQAIQLGEQANAAAAEAMQRSQEAADAMSHAMKAGYSEAEKAMRKHPMETLAVCIGVSLAAGLVLGLSMMATGRR</sequence>
<dbReference type="EMBL" id="CP036433">
    <property type="protein sequence ID" value="QDU97365.1"/>
    <property type="molecule type" value="Genomic_DNA"/>
</dbReference>
<dbReference type="KEGG" id="lcre:Pla8534_52110"/>
<evidence type="ECO:0000313" key="3">
    <source>
        <dbReference type="Proteomes" id="UP000317648"/>
    </source>
</evidence>
<keyword evidence="1" id="KW-0472">Membrane</keyword>
<evidence type="ECO:0000256" key="1">
    <source>
        <dbReference type="SAM" id="Phobius"/>
    </source>
</evidence>
<name>A0A518DZW6_9BACT</name>
<keyword evidence="1" id="KW-1133">Transmembrane helix</keyword>
<evidence type="ECO:0008006" key="4">
    <source>
        <dbReference type="Google" id="ProtNLM"/>
    </source>
</evidence>
<proteinExistence type="predicted"/>